<organism evidence="1 2">
    <name type="scientific">Mycobacterium kyorinense</name>
    <dbReference type="NCBI Taxonomy" id="487514"/>
    <lineage>
        <taxon>Bacteria</taxon>
        <taxon>Bacillati</taxon>
        <taxon>Actinomycetota</taxon>
        <taxon>Actinomycetes</taxon>
        <taxon>Mycobacteriales</taxon>
        <taxon>Mycobacteriaceae</taxon>
        <taxon>Mycobacterium</taxon>
    </lineage>
</organism>
<reference evidence="2" key="1">
    <citation type="submission" date="2016-06" db="EMBL/GenBank/DDBJ databases">
        <authorList>
            <person name="Sutton G."/>
            <person name="Brinkac L."/>
            <person name="Sanka R."/>
            <person name="Adams M."/>
            <person name="Lau E."/>
            <person name="Sam S."/>
            <person name="Sreng N."/>
            <person name="Him V."/>
            <person name="Kerleguer A."/>
            <person name="Cheng S."/>
        </authorList>
    </citation>
    <scope>NUCLEOTIDE SEQUENCE [LARGE SCALE GENOMIC DNA]</scope>
    <source>
        <strain evidence="2">E861</strain>
    </source>
</reference>
<gene>
    <name evidence="1" type="ORF">A5707_16590</name>
</gene>
<proteinExistence type="predicted"/>
<name>A0A1A2ZJM5_9MYCO</name>
<dbReference type="EMBL" id="LZKJ01000060">
    <property type="protein sequence ID" value="OBI49677.1"/>
    <property type="molecule type" value="Genomic_DNA"/>
</dbReference>
<protein>
    <submittedName>
        <fullName evidence="1">Uncharacterized protein</fullName>
    </submittedName>
</protein>
<dbReference type="Proteomes" id="UP000093592">
    <property type="component" value="Unassembled WGS sequence"/>
</dbReference>
<dbReference type="AlphaFoldDB" id="A0A1A2ZJM5"/>
<sequence>MNNLAVGLEKCGPEWLSLADHLADRPLHQIEVNRAGDSQKYANLPPGIETTRFLRKPYIELASR</sequence>
<comment type="caution">
    <text evidence="1">The sequence shown here is derived from an EMBL/GenBank/DDBJ whole genome shotgun (WGS) entry which is preliminary data.</text>
</comment>
<accession>A0A1A2ZJM5</accession>
<evidence type="ECO:0000313" key="2">
    <source>
        <dbReference type="Proteomes" id="UP000093592"/>
    </source>
</evidence>
<evidence type="ECO:0000313" key="1">
    <source>
        <dbReference type="EMBL" id="OBI49677.1"/>
    </source>
</evidence>